<dbReference type="SUPFAM" id="SSF49562">
    <property type="entry name" value="C2 domain (Calcium/lipid-binding domain, CaLB)"/>
    <property type="match status" value="1"/>
</dbReference>
<dbReference type="GO" id="GO:0005886">
    <property type="term" value="C:plasma membrane"/>
    <property type="evidence" value="ECO:0007669"/>
    <property type="project" value="TreeGrafter"/>
</dbReference>
<dbReference type="CDD" id="cd04015">
    <property type="entry name" value="C2_plant_PLD"/>
    <property type="match status" value="1"/>
</dbReference>
<dbReference type="PANTHER" id="PTHR18896:SF60">
    <property type="entry name" value="PHOSPHOLIPASE D"/>
    <property type="match status" value="1"/>
</dbReference>
<evidence type="ECO:0000259" key="3">
    <source>
        <dbReference type="PROSITE" id="PS50004"/>
    </source>
</evidence>
<accession>A0AAD6JIY6</accession>
<protein>
    <recommendedName>
        <fullName evidence="3">C2 domain-containing protein</fullName>
    </recommendedName>
</protein>
<proteinExistence type="predicted"/>
<gene>
    <name evidence="4" type="ORF">OIU84_013859</name>
</gene>
<dbReference type="Proteomes" id="UP001162972">
    <property type="component" value="Chromosome 2"/>
</dbReference>
<dbReference type="AlphaFoldDB" id="A0AAD6JIY6"/>
<reference evidence="4 5" key="1">
    <citation type="journal article" date="2023" name="Int. J. Mol. Sci.">
        <title>De Novo Assembly and Annotation of 11 Diverse Shrub Willow (Salix) Genomes Reveals Novel Gene Organization in Sex-Linked Regions.</title>
        <authorList>
            <person name="Hyden B."/>
            <person name="Feng K."/>
            <person name="Yates T.B."/>
            <person name="Jawdy S."/>
            <person name="Cereghino C."/>
            <person name="Smart L.B."/>
            <person name="Muchero W."/>
        </authorList>
    </citation>
    <scope>NUCLEOTIDE SEQUENCE [LARGE SCALE GENOMIC DNA]</scope>
    <source>
        <tissue evidence="4">Shoot tip</tissue>
    </source>
</reference>
<comment type="caution">
    <text evidence="4">The sequence shown here is derived from an EMBL/GenBank/DDBJ whole genome shotgun (WGS) entry which is preliminary data.</text>
</comment>
<name>A0AAD6JIY6_9ROSI</name>
<evidence type="ECO:0000313" key="5">
    <source>
        <dbReference type="Proteomes" id="UP001162972"/>
    </source>
</evidence>
<dbReference type="EMBL" id="JAPFFJ010000017">
    <property type="protein sequence ID" value="KAJ6405976.1"/>
    <property type="molecule type" value="Genomic_DNA"/>
</dbReference>
<dbReference type="InterPro" id="IPR000008">
    <property type="entry name" value="C2_dom"/>
</dbReference>
<sequence length="128" mass="14623">MDLVSERLRLCFSAFDTCRHPFSEERRKQKNHRRKIITSDPYVTVCVSGARVAHTRVISNNQNPVWNEQFKIPLAHPAEKIEFYVKDNDMFGAELIGIASVEVEKILSGETISAWFPIIGLYGKTAKN</sequence>
<keyword evidence="2" id="KW-0443">Lipid metabolism</keyword>
<dbReference type="PANTHER" id="PTHR18896">
    <property type="entry name" value="PHOSPHOLIPASE D"/>
    <property type="match status" value="1"/>
</dbReference>
<dbReference type="InterPro" id="IPR035892">
    <property type="entry name" value="C2_domain_sf"/>
</dbReference>
<evidence type="ECO:0000256" key="1">
    <source>
        <dbReference type="ARBA" id="ARBA00022737"/>
    </source>
</evidence>
<dbReference type="Gene3D" id="2.60.40.150">
    <property type="entry name" value="C2 domain"/>
    <property type="match status" value="1"/>
</dbReference>
<dbReference type="InterPro" id="IPR015679">
    <property type="entry name" value="PLipase_D_fam"/>
</dbReference>
<evidence type="ECO:0000256" key="2">
    <source>
        <dbReference type="ARBA" id="ARBA00023098"/>
    </source>
</evidence>
<keyword evidence="5" id="KW-1185">Reference proteome</keyword>
<dbReference type="GO" id="GO:0009395">
    <property type="term" value="P:phospholipid catabolic process"/>
    <property type="evidence" value="ECO:0007669"/>
    <property type="project" value="TreeGrafter"/>
</dbReference>
<dbReference type="Pfam" id="PF00168">
    <property type="entry name" value="C2"/>
    <property type="match status" value="1"/>
</dbReference>
<keyword evidence="1" id="KW-0677">Repeat</keyword>
<dbReference type="GO" id="GO:0004630">
    <property type="term" value="F:phospholipase D activity"/>
    <property type="evidence" value="ECO:0007669"/>
    <property type="project" value="TreeGrafter"/>
</dbReference>
<dbReference type="PROSITE" id="PS50004">
    <property type="entry name" value="C2"/>
    <property type="match status" value="1"/>
</dbReference>
<dbReference type="SMART" id="SM00239">
    <property type="entry name" value="C2"/>
    <property type="match status" value="1"/>
</dbReference>
<feature type="domain" description="C2" evidence="3">
    <location>
        <begin position="1"/>
        <end position="116"/>
    </location>
</feature>
<organism evidence="4 5">
    <name type="scientific">Salix udensis</name>
    <dbReference type="NCBI Taxonomy" id="889485"/>
    <lineage>
        <taxon>Eukaryota</taxon>
        <taxon>Viridiplantae</taxon>
        <taxon>Streptophyta</taxon>
        <taxon>Embryophyta</taxon>
        <taxon>Tracheophyta</taxon>
        <taxon>Spermatophyta</taxon>
        <taxon>Magnoliopsida</taxon>
        <taxon>eudicotyledons</taxon>
        <taxon>Gunneridae</taxon>
        <taxon>Pentapetalae</taxon>
        <taxon>rosids</taxon>
        <taxon>fabids</taxon>
        <taxon>Malpighiales</taxon>
        <taxon>Salicaceae</taxon>
        <taxon>Saliceae</taxon>
        <taxon>Salix</taxon>
    </lineage>
</organism>
<evidence type="ECO:0000313" key="4">
    <source>
        <dbReference type="EMBL" id="KAJ6405976.1"/>
    </source>
</evidence>